<dbReference type="GO" id="GO:0008270">
    <property type="term" value="F:zinc ion binding"/>
    <property type="evidence" value="ECO:0007669"/>
    <property type="project" value="UniProtKB-KW"/>
</dbReference>
<dbReference type="InterPro" id="IPR036236">
    <property type="entry name" value="Znf_C2H2_sf"/>
</dbReference>
<dbReference type="PANTHER" id="PTHR24394:SF44">
    <property type="entry name" value="ZINC FINGER PROTEIN 271-LIKE"/>
    <property type="match status" value="1"/>
</dbReference>
<feature type="domain" description="C2H2-type" evidence="14">
    <location>
        <begin position="220"/>
        <end position="247"/>
    </location>
</feature>
<comment type="similarity">
    <text evidence="3">Belongs to the krueppel C2H2-type zinc-finger protein family.</text>
</comment>
<keyword evidence="7" id="KW-0862">Zinc</keyword>
<dbReference type="Pfam" id="PF00096">
    <property type="entry name" value="zf-C2H2"/>
    <property type="match status" value="3"/>
</dbReference>
<keyword evidence="6 12" id="KW-0863">Zinc-finger</keyword>
<sequence length="426" mass="47775">METEADGEDCGGPEPARNSHPLLQPETEDQTGDSSDPETDDSADWKETREPQSDLNSLKHDSRYVEQLLVVKEEVPPEQQECSSSVDQQEPEPPPNIKEEQEELWSSQEGEQLQGLEEADITKFPLTPVPVKSEDDEEKAQSSQLHQRQTQHMETEADGEDCGGPEPARNSHPLLQPETEDQTGDSSEPETDDSADWKETREPQSALNSLKHDLTCKKRFSCSECGKKYGFKSYLKIHMRTHTGEKPFSCSVCKKSFTRGGHLQKHMRIHTREKPFSCSECGKAFTESGHLKRHMRTHTGEKPFSCSECGRAFTDSGTMKNHMITHSGEKPFSCSVCKKSFTERGSLRSHMVVHTGEKRFSCSVCNKRFAWRSDVKTHKCVGQMETEADGEDCGGPEPARNSHPLLQPETEDQTGDSSDPETGDME</sequence>
<feature type="compositionally biased region" description="Acidic residues" evidence="13">
    <location>
        <begin position="409"/>
        <end position="426"/>
    </location>
</feature>
<dbReference type="GO" id="GO:1990837">
    <property type="term" value="F:sequence-specific double-stranded DNA binding"/>
    <property type="evidence" value="ECO:0007669"/>
    <property type="project" value="UniProtKB-ARBA"/>
</dbReference>
<dbReference type="GeneTree" id="ENSGT01150000286959"/>
<evidence type="ECO:0000256" key="13">
    <source>
        <dbReference type="SAM" id="MobiDB-lite"/>
    </source>
</evidence>
<dbReference type="FunFam" id="3.30.160.60:FF:001480">
    <property type="entry name" value="Si:cabz01071911.3"/>
    <property type="match status" value="1"/>
</dbReference>
<feature type="domain" description="C2H2-type" evidence="14">
    <location>
        <begin position="304"/>
        <end position="331"/>
    </location>
</feature>
<feature type="domain" description="C2H2-type" evidence="14">
    <location>
        <begin position="248"/>
        <end position="275"/>
    </location>
</feature>
<feature type="region of interest" description="Disordered" evidence="13">
    <location>
        <begin position="386"/>
        <end position="426"/>
    </location>
</feature>
<dbReference type="GO" id="GO:0000981">
    <property type="term" value="F:DNA-binding transcription factor activity, RNA polymerase II-specific"/>
    <property type="evidence" value="ECO:0007669"/>
    <property type="project" value="TreeGrafter"/>
</dbReference>
<keyword evidence="11" id="KW-0539">Nucleus</keyword>
<evidence type="ECO:0000313" key="15">
    <source>
        <dbReference type="Ensembl" id="ENSSLUP00000007234.1"/>
    </source>
</evidence>
<dbReference type="AlphaFoldDB" id="A0A8C9XDX2"/>
<dbReference type="GO" id="GO:0005634">
    <property type="term" value="C:nucleus"/>
    <property type="evidence" value="ECO:0007669"/>
    <property type="project" value="UniProtKB-SubCell"/>
</dbReference>
<feature type="compositionally biased region" description="Acidic residues" evidence="13">
    <location>
        <begin position="178"/>
        <end position="194"/>
    </location>
</feature>
<evidence type="ECO:0000256" key="1">
    <source>
        <dbReference type="ARBA" id="ARBA00003767"/>
    </source>
</evidence>
<proteinExistence type="inferred from homology"/>
<feature type="domain" description="C2H2-type" evidence="14">
    <location>
        <begin position="276"/>
        <end position="303"/>
    </location>
</feature>
<evidence type="ECO:0000256" key="10">
    <source>
        <dbReference type="ARBA" id="ARBA00023163"/>
    </source>
</evidence>
<feature type="compositionally biased region" description="Acidic residues" evidence="13">
    <location>
        <begin position="1"/>
        <end position="11"/>
    </location>
</feature>
<dbReference type="Proteomes" id="UP000694568">
    <property type="component" value="Unplaced"/>
</dbReference>
<dbReference type="Pfam" id="PF13465">
    <property type="entry name" value="zf-H2C2_2"/>
    <property type="match status" value="1"/>
</dbReference>
<keyword evidence="4" id="KW-0479">Metal-binding</keyword>
<evidence type="ECO:0000256" key="4">
    <source>
        <dbReference type="ARBA" id="ARBA00022723"/>
    </source>
</evidence>
<feature type="domain" description="C2H2-type" evidence="14">
    <location>
        <begin position="360"/>
        <end position="387"/>
    </location>
</feature>
<comment type="function">
    <text evidence="1">May be involved in transcriptional regulation.</text>
</comment>
<dbReference type="FunFam" id="3.30.160.60:FF:000303">
    <property type="entry name" value="Zinc finger protein 41"/>
    <property type="match status" value="1"/>
</dbReference>
<organism evidence="15 16">
    <name type="scientific">Sander lucioperca</name>
    <name type="common">Pike-perch</name>
    <name type="synonym">Perca lucioperca</name>
    <dbReference type="NCBI Taxonomy" id="283035"/>
    <lineage>
        <taxon>Eukaryota</taxon>
        <taxon>Metazoa</taxon>
        <taxon>Chordata</taxon>
        <taxon>Craniata</taxon>
        <taxon>Vertebrata</taxon>
        <taxon>Euteleostomi</taxon>
        <taxon>Actinopterygii</taxon>
        <taxon>Neopterygii</taxon>
        <taxon>Teleostei</taxon>
        <taxon>Neoteleostei</taxon>
        <taxon>Acanthomorphata</taxon>
        <taxon>Eupercaria</taxon>
        <taxon>Perciformes</taxon>
        <taxon>Percoidei</taxon>
        <taxon>Percidae</taxon>
        <taxon>Luciopercinae</taxon>
        <taxon>Sander</taxon>
    </lineage>
</organism>
<accession>A0A8C9XDX2</accession>
<dbReference type="PROSITE" id="PS50157">
    <property type="entry name" value="ZINC_FINGER_C2H2_2"/>
    <property type="match status" value="6"/>
</dbReference>
<evidence type="ECO:0000256" key="11">
    <source>
        <dbReference type="ARBA" id="ARBA00023242"/>
    </source>
</evidence>
<dbReference type="FunFam" id="3.30.160.60:FF:001506">
    <property type="entry name" value="Zinc finger protein"/>
    <property type="match status" value="1"/>
</dbReference>
<dbReference type="FunFam" id="3.30.160.60:FF:001450">
    <property type="entry name" value="zinc finger protein 774"/>
    <property type="match status" value="1"/>
</dbReference>
<dbReference type="Ensembl" id="ENSSLUT00000007446.1">
    <property type="protein sequence ID" value="ENSSLUP00000007234.1"/>
    <property type="gene ID" value="ENSSLUG00000003336.1"/>
</dbReference>
<evidence type="ECO:0000313" key="16">
    <source>
        <dbReference type="Proteomes" id="UP000694568"/>
    </source>
</evidence>
<keyword evidence="16" id="KW-1185">Reference proteome</keyword>
<keyword evidence="8" id="KW-0805">Transcription regulation</keyword>
<feature type="compositionally biased region" description="Acidic residues" evidence="13">
    <location>
        <begin position="26"/>
        <end position="42"/>
    </location>
</feature>
<dbReference type="SUPFAM" id="SSF57667">
    <property type="entry name" value="beta-beta-alpha zinc fingers"/>
    <property type="match status" value="3"/>
</dbReference>
<feature type="compositionally biased region" description="Polar residues" evidence="13">
    <location>
        <begin position="141"/>
        <end position="152"/>
    </location>
</feature>
<feature type="domain" description="C2H2-type" evidence="14">
    <location>
        <begin position="332"/>
        <end position="359"/>
    </location>
</feature>
<dbReference type="InterPro" id="IPR013087">
    <property type="entry name" value="Znf_C2H2_type"/>
</dbReference>
<keyword evidence="9" id="KW-0238">DNA-binding</keyword>
<feature type="compositionally biased region" description="Basic and acidic residues" evidence="13">
    <location>
        <begin position="43"/>
        <end position="64"/>
    </location>
</feature>
<dbReference type="PANTHER" id="PTHR24394">
    <property type="entry name" value="ZINC FINGER PROTEIN"/>
    <property type="match status" value="1"/>
</dbReference>
<keyword evidence="5" id="KW-0677">Repeat</keyword>
<evidence type="ECO:0000256" key="3">
    <source>
        <dbReference type="ARBA" id="ARBA00006991"/>
    </source>
</evidence>
<evidence type="ECO:0000256" key="6">
    <source>
        <dbReference type="ARBA" id="ARBA00022771"/>
    </source>
</evidence>
<evidence type="ECO:0000256" key="7">
    <source>
        <dbReference type="ARBA" id="ARBA00022833"/>
    </source>
</evidence>
<reference evidence="15" key="1">
    <citation type="submission" date="2025-08" db="UniProtKB">
        <authorList>
            <consortium name="Ensembl"/>
        </authorList>
    </citation>
    <scope>IDENTIFICATION</scope>
</reference>
<reference evidence="15" key="2">
    <citation type="submission" date="2025-09" db="UniProtKB">
        <authorList>
            <consortium name="Ensembl"/>
        </authorList>
    </citation>
    <scope>IDENTIFICATION</scope>
</reference>
<feature type="region of interest" description="Disordered" evidence="13">
    <location>
        <begin position="1"/>
        <end position="205"/>
    </location>
</feature>
<dbReference type="PROSITE" id="PS00028">
    <property type="entry name" value="ZINC_FINGER_C2H2_1"/>
    <property type="match status" value="5"/>
</dbReference>
<keyword evidence="10" id="KW-0804">Transcription</keyword>
<protein>
    <recommendedName>
        <fullName evidence="14">C2H2-type domain-containing protein</fullName>
    </recommendedName>
</protein>
<dbReference type="FunFam" id="3.30.160.60:FF:000966">
    <property type="entry name" value="ZFP90 zinc finger protein"/>
    <property type="match status" value="1"/>
</dbReference>
<evidence type="ECO:0000256" key="2">
    <source>
        <dbReference type="ARBA" id="ARBA00004123"/>
    </source>
</evidence>
<evidence type="ECO:0000256" key="8">
    <source>
        <dbReference type="ARBA" id="ARBA00023015"/>
    </source>
</evidence>
<evidence type="ECO:0000259" key="14">
    <source>
        <dbReference type="PROSITE" id="PS50157"/>
    </source>
</evidence>
<evidence type="ECO:0000256" key="12">
    <source>
        <dbReference type="PROSITE-ProRule" id="PRU00042"/>
    </source>
</evidence>
<evidence type="ECO:0000256" key="9">
    <source>
        <dbReference type="ARBA" id="ARBA00023125"/>
    </source>
</evidence>
<name>A0A8C9XDX2_SANLU</name>
<evidence type="ECO:0000256" key="5">
    <source>
        <dbReference type="ARBA" id="ARBA00022737"/>
    </source>
</evidence>
<dbReference type="SMART" id="SM00355">
    <property type="entry name" value="ZnF_C2H2"/>
    <property type="match status" value="6"/>
</dbReference>
<dbReference type="Gene3D" id="3.30.160.60">
    <property type="entry name" value="Classic Zinc Finger"/>
    <property type="match status" value="6"/>
</dbReference>
<comment type="subcellular location">
    <subcellularLocation>
        <location evidence="2">Nucleus</location>
    </subcellularLocation>
</comment>